<dbReference type="SUPFAM" id="SSF47459">
    <property type="entry name" value="HLH, helix-loop-helix DNA-binding domain"/>
    <property type="match status" value="1"/>
</dbReference>
<sequence>RVLLQDNKLCVVVSDCASSVQILKPLLERRRRERMNQSLSRLRSLLLPAQVLPRPRTRLITGASFTQTRVYVSGSLCPFGTAFSACLHRATHFLEAGGKAPWLAPTVDAALSTLAPESERLGRCPKALLRELTQKRAQNAIAAEEGAVRPRAQSAHTGQDKRPGEGPHSGARAEDYQSYGPQSLWRPWP</sequence>
<proteinExistence type="predicted"/>
<dbReference type="Ensembl" id="ENSNMLT00000030008.1">
    <property type="protein sequence ID" value="ENSNMLP00000026849.1"/>
    <property type="gene ID" value="ENSNMLG00000017132.1"/>
</dbReference>
<evidence type="ECO:0000313" key="4">
    <source>
        <dbReference type="Proteomes" id="UP000694523"/>
    </source>
</evidence>
<evidence type="ECO:0000259" key="2">
    <source>
        <dbReference type="PROSITE" id="PS50888"/>
    </source>
</evidence>
<evidence type="ECO:0000313" key="3">
    <source>
        <dbReference type="Ensembl" id="ENSNMLP00000026849.1"/>
    </source>
</evidence>
<accession>A0A8C6TWR7</accession>
<dbReference type="Proteomes" id="UP000694523">
    <property type="component" value="Unplaced"/>
</dbReference>
<dbReference type="Gene3D" id="4.10.280.10">
    <property type="entry name" value="Helix-loop-helix DNA-binding domain"/>
    <property type="match status" value="1"/>
</dbReference>
<dbReference type="PROSITE" id="PS50888">
    <property type="entry name" value="BHLH"/>
    <property type="match status" value="1"/>
</dbReference>
<dbReference type="GO" id="GO:0046983">
    <property type="term" value="F:protein dimerization activity"/>
    <property type="evidence" value="ECO:0007669"/>
    <property type="project" value="InterPro"/>
</dbReference>
<dbReference type="Pfam" id="PF00010">
    <property type="entry name" value="HLH"/>
    <property type="match status" value="1"/>
</dbReference>
<feature type="region of interest" description="Disordered" evidence="1">
    <location>
        <begin position="141"/>
        <end position="189"/>
    </location>
</feature>
<evidence type="ECO:0000256" key="1">
    <source>
        <dbReference type="SAM" id="MobiDB-lite"/>
    </source>
</evidence>
<keyword evidence="4" id="KW-1185">Reference proteome</keyword>
<feature type="domain" description="BHLH" evidence="2">
    <location>
        <begin position="19"/>
        <end position="75"/>
    </location>
</feature>
<organism evidence="3 4">
    <name type="scientific">Neogobius melanostomus</name>
    <name type="common">round goby</name>
    <dbReference type="NCBI Taxonomy" id="47308"/>
    <lineage>
        <taxon>Eukaryota</taxon>
        <taxon>Metazoa</taxon>
        <taxon>Chordata</taxon>
        <taxon>Craniata</taxon>
        <taxon>Vertebrata</taxon>
        <taxon>Euteleostomi</taxon>
        <taxon>Actinopterygii</taxon>
        <taxon>Neopterygii</taxon>
        <taxon>Teleostei</taxon>
        <taxon>Neoteleostei</taxon>
        <taxon>Acanthomorphata</taxon>
        <taxon>Gobiaria</taxon>
        <taxon>Gobiiformes</taxon>
        <taxon>Gobioidei</taxon>
        <taxon>Gobiidae</taxon>
        <taxon>Benthophilinae</taxon>
        <taxon>Neogobiini</taxon>
        <taxon>Neogobius</taxon>
    </lineage>
</organism>
<feature type="compositionally biased region" description="Basic and acidic residues" evidence="1">
    <location>
        <begin position="158"/>
        <end position="175"/>
    </location>
</feature>
<reference evidence="3" key="2">
    <citation type="submission" date="2025-09" db="UniProtKB">
        <authorList>
            <consortium name="Ensembl"/>
        </authorList>
    </citation>
    <scope>IDENTIFICATION</scope>
</reference>
<reference evidence="3" key="1">
    <citation type="submission" date="2025-08" db="UniProtKB">
        <authorList>
            <consortium name="Ensembl"/>
        </authorList>
    </citation>
    <scope>IDENTIFICATION</scope>
</reference>
<name>A0A8C6TWR7_9GOBI</name>
<dbReference type="InterPro" id="IPR036638">
    <property type="entry name" value="HLH_DNA-bd_sf"/>
</dbReference>
<dbReference type="AlphaFoldDB" id="A0A8C6TWR7"/>
<dbReference type="InterPro" id="IPR011598">
    <property type="entry name" value="bHLH_dom"/>
</dbReference>
<protein>
    <recommendedName>
        <fullName evidence="2">BHLH domain-containing protein</fullName>
    </recommendedName>
</protein>